<keyword evidence="2" id="KW-0597">Phosphoprotein</keyword>
<evidence type="ECO:0000259" key="3">
    <source>
        <dbReference type="PROSITE" id="PS50075"/>
    </source>
</evidence>
<gene>
    <name evidence="4" type="ORF">AKAW2_80247S</name>
    <name evidence="5" type="ORF">RIB2604_01502790</name>
</gene>
<dbReference type="Pfam" id="PF08659">
    <property type="entry name" value="KR"/>
    <property type="match status" value="1"/>
</dbReference>
<reference evidence="6" key="2">
    <citation type="submission" date="2016-02" db="EMBL/GenBank/DDBJ databases">
        <title>Genome sequencing of Aspergillus luchuensis NBRC 4314.</title>
        <authorList>
            <person name="Yamada O."/>
        </authorList>
    </citation>
    <scope>NUCLEOTIDE SEQUENCE [LARGE SCALE GENOMIC DNA]</scope>
    <source>
        <strain evidence="6">RIB 2604</strain>
    </source>
</reference>
<name>A0A146F8C9_ASPKA</name>
<evidence type="ECO:0000313" key="6">
    <source>
        <dbReference type="Proteomes" id="UP000075230"/>
    </source>
</evidence>
<feature type="domain" description="Carrier" evidence="3">
    <location>
        <begin position="166"/>
        <end position="243"/>
    </location>
</feature>
<dbReference type="PANTHER" id="PTHR43775:SF37">
    <property type="entry name" value="SI:DKEY-61P9.11"/>
    <property type="match status" value="1"/>
</dbReference>
<dbReference type="EMBL" id="AP024432">
    <property type="protein sequence ID" value="BCS04446.1"/>
    <property type="molecule type" value="Genomic_DNA"/>
</dbReference>
<keyword evidence="1" id="KW-0596">Phosphopantetheine</keyword>
<dbReference type="InterPro" id="IPR013120">
    <property type="entry name" value="FAR_NAD-bd"/>
</dbReference>
<dbReference type="GeneID" id="64965767"/>
<dbReference type="Proteomes" id="UP000075230">
    <property type="component" value="Unassembled WGS sequence"/>
</dbReference>
<dbReference type="EMBL" id="BCWF01000015">
    <property type="protein sequence ID" value="GAT22246.1"/>
    <property type="molecule type" value="Genomic_DNA"/>
</dbReference>
<dbReference type="InterPro" id="IPR050091">
    <property type="entry name" value="PKS_NRPS_Biosynth_Enz"/>
</dbReference>
<accession>A0A146F8C9</accession>
<reference evidence="5 6" key="1">
    <citation type="journal article" date="2016" name="DNA Res.">
        <title>Genome sequence of Aspergillus luchuensis NBRC 4314.</title>
        <authorList>
            <person name="Yamada O."/>
            <person name="Machida M."/>
            <person name="Hosoyama A."/>
            <person name="Goto M."/>
            <person name="Takahashi T."/>
            <person name="Futagami T."/>
            <person name="Yamagata Y."/>
            <person name="Takeuchi M."/>
            <person name="Kobayashi T."/>
            <person name="Koike H."/>
            <person name="Abe K."/>
            <person name="Asai K."/>
            <person name="Arita M."/>
            <person name="Fujita N."/>
            <person name="Fukuda K."/>
            <person name="Higa K."/>
            <person name="Horikawa H."/>
            <person name="Ishikawa T."/>
            <person name="Jinno K."/>
            <person name="Kato Y."/>
            <person name="Kirimura K."/>
            <person name="Mizutani O."/>
            <person name="Nakasone K."/>
            <person name="Sano M."/>
            <person name="Shiraishi Y."/>
            <person name="Tsukahara M."/>
            <person name="Gomi K."/>
        </authorList>
    </citation>
    <scope>NUCLEOTIDE SEQUENCE [LARGE SCALE GENOMIC DNA]</scope>
    <source>
        <strain evidence="5 6">RIB 2604</strain>
    </source>
</reference>
<dbReference type="Gene3D" id="3.40.50.720">
    <property type="entry name" value="NAD(P)-binding Rossmann-like Domain"/>
    <property type="match status" value="2"/>
</dbReference>
<dbReference type="GO" id="GO:0006633">
    <property type="term" value="P:fatty acid biosynthetic process"/>
    <property type="evidence" value="ECO:0007669"/>
    <property type="project" value="TreeGrafter"/>
</dbReference>
<dbReference type="NCBIfam" id="TIGR01746">
    <property type="entry name" value="Thioester-redct"/>
    <property type="match status" value="1"/>
</dbReference>
<evidence type="ECO:0000313" key="4">
    <source>
        <dbReference type="EMBL" id="BCS04446.1"/>
    </source>
</evidence>
<protein>
    <submittedName>
        <fullName evidence="5">L-aminoadipate-semialdehyde dehydrogenase large subunit</fullName>
    </submittedName>
    <submittedName>
        <fullName evidence="4">Putative secondary metabolism biosynthetic enzyme</fullName>
    </submittedName>
</protein>
<dbReference type="SUPFAM" id="SSF47336">
    <property type="entry name" value="ACP-like"/>
    <property type="match status" value="1"/>
</dbReference>
<dbReference type="InterPro" id="IPR013968">
    <property type="entry name" value="PKS_KR"/>
</dbReference>
<dbReference type="PANTHER" id="PTHR43775">
    <property type="entry name" value="FATTY ACID SYNTHASE"/>
    <property type="match status" value="1"/>
</dbReference>
<dbReference type="InterPro" id="IPR036291">
    <property type="entry name" value="NAD(P)-bd_dom_sf"/>
</dbReference>
<evidence type="ECO:0000256" key="2">
    <source>
        <dbReference type="ARBA" id="ARBA00022553"/>
    </source>
</evidence>
<dbReference type="GO" id="GO:0031177">
    <property type="term" value="F:phosphopantetheine binding"/>
    <property type="evidence" value="ECO:0007669"/>
    <property type="project" value="InterPro"/>
</dbReference>
<dbReference type="PROSITE" id="PS50075">
    <property type="entry name" value="CARRIER"/>
    <property type="match status" value="1"/>
</dbReference>
<dbReference type="InterPro" id="IPR020806">
    <property type="entry name" value="PKS_PP-bd"/>
</dbReference>
<dbReference type="InterPro" id="IPR009081">
    <property type="entry name" value="PP-bd_ACP"/>
</dbReference>
<dbReference type="PROSITE" id="PS00012">
    <property type="entry name" value="PHOSPHOPANTETHEINE"/>
    <property type="match status" value="1"/>
</dbReference>
<reference evidence="4" key="3">
    <citation type="submission" date="2021-01" db="EMBL/GenBank/DDBJ databases">
        <authorList>
            <consortium name="Aspergillus luchuensis mut. kawachii IFO 4304 genome sequencing consortium"/>
            <person name="Kazuki M."/>
            <person name="Futagami T."/>
        </authorList>
    </citation>
    <scope>NUCLEOTIDE SEQUENCE</scope>
    <source>
        <strain evidence="4">IFO 4308</strain>
    </source>
</reference>
<dbReference type="Pfam" id="PF07993">
    <property type="entry name" value="NAD_binding_4"/>
    <property type="match status" value="1"/>
</dbReference>
<dbReference type="SUPFAM" id="SSF51735">
    <property type="entry name" value="NAD(P)-binding Rossmann-fold domains"/>
    <property type="match status" value="2"/>
</dbReference>
<dbReference type="AlphaFoldDB" id="A0A146F8C9"/>
<dbReference type="InterPro" id="IPR036736">
    <property type="entry name" value="ACP-like_sf"/>
</dbReference>
<dbReference type="KEGG" id="aluc:AKAW2_80247S"/>
<sequence length="662" mass="71891">MDLDVFMMFSSIAGVLGMPGLGNYAAANAFLDALAHQRRAQNLPATSVAYGVWEGEGMAAGLTGRTTLTHLAKFGLDPLKPEEGLKLLEQTIRGGRALTVAAALDPERLRIYLKNEHAERGGIPSFYSKLLSEQERNGSCNEPRNSGRAGNLRTKLSKAPAGQHEAIVLAMVRETVAKALGFTSAGQVDVDIPLQDIGFDSLTAVLLRNRLSALTSLKTLSAGSITWQYPNLRSLSHFLLSQIQSEAQAQSKQSCSVSDHTRKQSVNSTTYTMEAARKGHLDPDIAFDNIEEAQRPRSVFVTGATGFVGAFILRELLELGIAAHCLVRAEGVKHGQQRLVESLASYDLWKHDYAPLLTPVVGDAAKPLFGLTNVAFDDLANRVDAICHSGALVDWLRPLNDYIGPNVISTHEVLRLASRGRGKAVHVISTLATLPMHMGYDVPEHDREYGYSTSKYIAERMVAAARWRGARASVYRVPFVAASAATGHFRVDRGDFLHNLIAGSIQMGSFPSLDADLSVVQPVDYLSKTVVAIMVHDRSRIGHDFDFVNKHAVSCNHFFQLMGGDDAGTLLPFHEWQLRALAYAAAHPKSALARIGTIIDGLADESALAAMLKGLPTGEHVLGGDVYPAPLVDEQLARHYRDRIDMFNSDGPISSLEPGKME</sequence>
<dbReference type="OrthoDB" id="5334845at2759"/>
<evidence type="ECO:0000256" key="1">
    <source>
        <dbReference type="ARBA" id="ARBA00022450"/>
    </source>
</evidence>
<dbReference type="Proteomes" id="UP000661280">
    <property type="component" value="Chromosome 8"/>
</dbReference>
<dbReference type="Gene3D" id="1.10.1200.10">
    <property type="entry name" value="ACP-like"/>
    <property type="match status" value="1"/>
</dbReference>
<dbReference type="SMART" id="SM00823">
    <property type="entry name" value="PKS_PP"/>
    <property type="match status" value="1"/>
</dbReference>
<keyword evidence="7" id="KW-1185">Reference proteome</keyword>
<dbReference type="InterPro" id="IPR006162">
    <property type="entry name" value="Ppantetheine_attach_site"/>
</dbReference>
<evidence type="ECO:0000313" key="5">
    <source>
        <dbReference type="EMBL" id="GAT22246.1"/>
    </source>
</evidence>
<dbReference type="RefSeq" id="XP_041548208.1">
    <property type="nucleotide sequence ID" value="XM_041681247.1"/>
</dbReference>
<dbReference type="InterPro" id="IPR010080">
    <property type="entry name" value="Thioester_reductase-like_dom"/>
</dbReference>
<dbReference type="GO" id="GO:0004312">
    <property type="term" value="F:fatty acid synthase activity"/>
    <property type="evidence" value="ECO:0007669"/>
    <property type="project" value="TreeGrafter"/>
</dbReference>
<dbReference type="Pfam" id="PF00550">
    <property type="entry name" value="PP-binding"/>
    <property type="match status" value="1"/>
</dbReference>
<dbReference type="GO" id="GO:0016874">
    <property type="term" value="F:ligase activity"/>
    <property type="evidence" value="ECO:0007669"/>
    <property type="project" value="UniProtKB-KW"/>
</dbReference>
<evidence type="ECO:0000313" key="7">
    <source>
        <dbReference type="Proteomes" id="UP000661280"/>
    </source>
</evidence>
<reference evidence="4" key="4">
    <citation type="submission" date="2021-02" db="EMBL/GenBank/DDBJ databases">
        <title>Aspergillus luchuensis mut. kawachii IFO 4304 genome sequence.</title>
        <authorList>
            <person name="Mori K."/>
            <person name="Kadooka C."/>
            <person name="Goto M."/>
            <person name="Futagami T."/>
        </authorList>
    </citation>
    <scope>NUCLEOTIDE SEQUENCE</scope>
    <source>
        <strain evidence="4">IFO 4308</strain>
    </source>
</reference>
<proteinExistence type="predicted"/>
<organism evidence="5 6">
    <name type="scientific">Aspergillus kawachii</name>
    <name type="common">White koji mold</name>
    <name type="synonym">Aspergillus awamori var. kawachi</name>
    <dbReference type="NCBI Taxonomy" id="1069201"/>
    <lineage>
        <taxon>Eukaryota</taxon>
        <taxon>Fungi</taxon>
        <taxon>Dikarya</taxon>
        <taxon>Ascomycota</taxon>
        <taxon>Pezizomycotina</taxon>
        <taxon>Eurotiomycetes</taxon>
        <taxon>Eurotiomycetidae</taxon>
        <taxon>Eurotiales</taxon>
        <taxon>Aspergillaceae</taxon>
        <taxon>Aspergillus</taxon>
        <taxon>Aspergillus subgen. Circumdati</taxon>
    </lineage>
</organism>
<dbReference type="VEuPathDB" id="FungiDB:ASPFODRAFT_147118"/>